<dbReference type="GO" id="GO:0016491">
    <property type="term" value="F:oxidoreductase activity"/>
    <property type="evidence" value="ECO:0007669"/>
    <property type="project" value="UniProtKB-KW"/>
</dbReference>
<dbReference type="CDD" id="cd05233">
    <property type="entry name" value="SDR_c"/>
    <property type="match status" value="1"/>
</dbReference>
<dbReference type="InterPro" id="IPR002347">
    <property type="entry name" value="SDR_fam"/>
</dbReference>
<dbReference type="PANTHER" id="PTHR43477">
    <property type="entry name" value="DIHYDROANTICAPSIN 7-DEHYDROGENASE"/>
    <property type="match status" value="1"/>
</dbReference>
<protein>
    <submittedName>
        <fullName evidence="3">SDR family oxidoreductase</fullName>
    </submittedName>
</protein>
<reference evidence="3 4" key="1">
    <citation type="submission" date="2019-09" db="EMBL/GenBank/DDBJ databases">
        <title>Goodfellowia gen. nov., a new genus of the Pseudonocardineae related to Actinoalloteichus, containing Goodfellowia coeruleoviolacea gen. nov., comb. nov. gen. nov., comb. nov.</title>
        <authorList>
            <person name="Labeda D."/>
        </authorList>
    </citation>
    <scope>NUCLEOTIDE SEQUENCE [LARGE SCALE GENOMIC DNA]</scope>
    <source>
        <strain evidence="3 4">AN110305</strain>
    </source>
</reference>
<dbReference type="Proteomes" id="UP000323454">
    <property type="component" value="Unassembled WGS sequence"/>
</dbReference>
<evidence type="ECO:0000313" key="4">
    <source>
        <dbReference type="Proteomes" id="UP000323454"/>
    </source>
</evidence>
<dbReference type="AlphaFoldDB" id="A0A5B2XGB7"/>
<dbReference type="InterPro" id="IPR036291">
    <property type="entry name" value="NAD(P)-bd_dom_sf"/>
</dbReference>
<organism evidence="3 4">
    <name type="scientific">Solihabitans fulvus</name>
    <dbReference type="NCBI Taxonomy" id="1892852"/>
    <lineage>
        <taxon>Bacteria</taxon>
        <taxon>Bacillati</taxon>
        <taxon>Actinomycetota</taxon>
        <taxon>Actinomycetes</taxon>
        <taxon>Pseudonocardiales</taxon>
        <taxon>Pseudonocardiaceae</taxon>
        <taxon>Solihabitans</taxon>
    </lineage>
</organism>
<dbReference type="Gene3D" id="3.40.50.720">
    <property type="entry name" value="NAD(P)-binding Rossmann-like Domain"/>
    <property type="match status" value="1"/>
</dbReference>
<gene>
    <name evidence="3" type="ORF">F0L68_14510</name>
</gene>
<dbReference type="OrthoDB" id="9806974at2"/>
<comment type="similarity">
    <text evidence="1">Belongs to the short-chain dehydrogenases/reductases (SDR) family.</text>
</comment>
<dbReference type="SUPFAM" id="SSF51735">
    <property type="entry name" value="NAD(P)-binding Rossmann-fold domains"/>
    <property type="match status" value="1"/>
</dbReference>
<sequence length="254" mass="25420">MQPSTNSGAVLSTDTISKTLAGSHVVVIGGSTGIGRAVAAQAVAAGAAVTVGSRSAAKLAALRAELGEGVSTRTVDVTDEADVAAFFSPVEDLDHLVVCPGDMANGSVYDLPMADILACLNTKIVGQFLCVRHAGRKLAPNGSITLLAGASGYKAYAGMSITGAANVGIGGLGRALAVELAPIRVNVVVAGMVDTPLWDGIPAEAREQLFEQVAAATPVGRIGQPDDIAATVLHLLGNTFVSGSVIHVDGGAIL</sequence>
<dbReference type="PANTHER" id="PTHR43477:SF1">
    <property type="entry name" value="DIHYDROANTICAPSIN 7-DEHYDROGENASE"/>
    <property type="match status" value="1"/>
</dbReference>
<keyword evidence="2" id="KW-0560">Oxidoreductase</keyword>
<evidence type="ECO:0000256" key="2">
    <source>
        <dbReference type="ARBA" id="ARBA00023002"/>
    </source>
</evidence>
<accession>A0A5B2XGB7</accession>
<name>A0A5B2XGB7_9PSEU</name>
<comment type="caution">
    <text evidence="3">The sequence shown here is derived from an EMBL/GenBank/DDBJ whole genome shotgun (WGS) entry which is preliminary data.</text>
</comment>
<keyword evidence="4" id="KW-1185">Reference proteome</keyword>
<reference evidence="3 4" key="2">
    <citation type="submission" date="2019-09" db="EMBL/GenBank/DDBJ databases">
        <authorList>
            <person name="Jin C."/>
        </authorList>
    </citation>
    <scope>NUCLEOTIDE SEQUENCE [LARGE SCALE GENOMIC DNA]</scope>
    <source>
        <strain evidence="3 4">AN110305</strain>
    </source>
</reference>
<evidence type="ECO:0000313" key="3">
    <source>
        <dbReference type="EMBL" id="KAA2261920.1"/>
    </source>
</evidence>
<proteinExistence type="inferred from homology"/>
<dbReference type="InterPro" id="IPR051122">
    <property type="entry name" value="SDR_DHRS6-like"/>
</dbReference>
<dbReference type="PRINTS" id="PR00081">
    <property type="entry name" value="GDHRDH"/>
</dbReference>
<dbReference type="EMBL" id="VUOB01000023">
    <property type="protein sequence ID" value="KAA2261920.1"/>
    <property type="molecule type" value="Genomic_DNA"/>
</dbReference>
<evidence type="ECO:0000256" key="1">
    <source>
        <dbReference type="ARBA" id="ARBA00006484"/>
    </source>
</evidence>
<dbReference type="Pfam" id="PF13561">
    <property type="entry name" value="adh_short_C2"/>
    <property type="match status" value="1"/>
</dbReference>